<evidence type="ECO:0000256" key="7">
    <source>
        <dbReference type="SAM" id="SignalP"/>
    </source>
</evidence>
<evidence type="ECO:0000256" key="3">
    <source>
        <dbReference type="ARBA" id="ARBA00022729"/>
    </source>
</evidence>
<dbReference type="InterPro" id="IPR014756">
    <property type="entry name" value="Ig_E-set"/>
</dbReference>
<evidence type="ECO:0000313" key="10">
    <source>
        <dbReference type="Proteomes" id="UP001168694"/>
    </source>
</evidence>
<proteinExistence type="predicted"/>
<feature type="region of interest" description="Disordered" evidence="5">
    <location>
        <begin position="115"/>
        <end position="148"/>
    </location>
</feature>
<feature type="domain" description="CopC" evidence="8">
    <location>
        <begin position="23"/>
        <end position="113"/>
    </location>
</feature>
<keyword evidence="6" id="KW-0472">Membrane</keyword>
<keyword evidence="6" id="KW-0812">Transmembrane</keyword>
<dbReference type="SUPFAM" id="SSF81296">
    <property type="entry name" value="E set domains"/>
    <property type="match status" value="1"/>
</dbReference>
<protein>
    <submittedName>
        <fullName evidence="9">Copper resistance protein CopC</fullName>
    </submittedName>
</protein>
<keyword evidence="6" id="KW-1133">Transmembrane helix</keyword>
<dbReference type="InterPro" id="IPR014755">
    <property type="entry name" value="Cu-Rt/internalin_Ig-like"/>
</dbReference>
<evidence type="ECO:0000259" key="8">
    <source>
        <dbReference type="Pfam" id="PF04234"/>
    </source>
</evidence>
<feature type="compositionally biased region" description="Basic and acidic residues" evidence="5">
    <location>
        <begin position="115"/>
        <end position="146"/>
    </location>
</feature>
<evidence type="ECO:0000256" key="2">
    <source>
        <dbReference type="ARBA" id="ARBA00022723"/>
    </source>
</evidence>
<keyword evidence="4" id="KW-0186">Copper</keyword>
<evidence type="ECO:0000256" key="6">
    <source>
        <dbReference type="SAM" id="Phobius"/>
    </source>
</evidence>
<feature type="transmembrane region" description="Helical" evidence="6">
    <location>
        <begin position="151"/>
        <end position="171"/>
    </location>
</feature>
<comment type="subcellular location">
    <subcellularLocation>
        <location evidence="1">Cell envelope</location>
    </subcellularLocation>
</comment>
<dbReference type="Gene3D" id="2.60.40.1220">
    <property type="match status" value="1"/>
</dbReference>
<dbReference type="PANTHER" id="PTHR34820">
    <property type="entry name" value="INNER MEMBRANE PROTEIN YEBZ"/>
    <property type="match status" value="1"/>
</dbReference>
<evidence type="ECO:0000256" key="4">
    <source>
        <dbReference type="ARBA" id="ARBA00023008"/>
    </source>
</evidence>
<keyword evidence="2" id="KW-0479">Metal-binding</keyword>
<organism evidence="9 10">
    <name type="scientific">Fictibacillus terranigra</name>
    <dbReference type="NCBI Taxonomy" id="3058424"/>
    <lineage>
        <taxon>Bacteria</taxon>
        <taxon>Bacillati</taxon>
        <taxon>Bacillota</taxon>
        <taxon>Bacilli</taxon>
        <taxon>Bacillales</taxon>
        <taxon>Fictibacillaceae</taxon>
        <taxon>Fictibacillus</taxon>
    </lineage>
</organism>
<gene>
    <name evidence="9" type="ORF">QYF49_12500</name>
</gene>
<keyword evidence="10" id="KW-1185">Reference proteome</keyword>
<reference evidence="9" key="1">
    <citation type="submission" date="2023-06" db="EMBL/GenBank/DDBJ databases">
        <title>Draft Genome Sequences of Representative Paenibacillus Polymyxa, Bacillus cereus, Fictibacillus sp., and Brevibacillus agri Strains Isolated from Amazonian Dark Earth.</title>
        <authorList>
            <person name="Pellegrinetti T.A."/>
            <person name="Cunha I.C.M."/>
            <person name="Chaves M.G."/>
            <person name="Freitas A.S."/>
            <person name="Silva A.V.R."/>
            <person name="Tsai S.M."/>
            <person name="Mendes L.W."/>
        </authorList>
    </citation>
    <scope>NUCLEOTIDE SEQUENCE</scope>
    <source>
        <strain evidence="9">CENA-BCM004</strain>
    </source>
</reference>
<keyword evidence="3 7" id="KW-0732">Signal</keyword>
<sequence>MKKYILILTGVFFLCSASIASAHTGLESSNPAEGAVVKENISKITLTFESKIENLSTMKVTRDGKPIDVKVDVNNSVMTGSASSPFENGRYQVNYKIIGADGHIIQKDYSFDVQKPQEKKAEEPKREKAKDEKSQKEEEKAGKAETKSNQAAAPLFIAVLLIVIIGAVLFIKKRKQ</sequence>
<evidence type="ECO:0000256" key="1">
    <source>
        <dbReference type="ARBA" id="ARBA00004196"/>
    </source>
</evidence>
<dbReference type="InterPro" id="IPR007348">
    <property type="entry name" value="CopC_dom"/>
</dbReference>
<feature type="signal peptide" evidence="7">
    <location>
        <begin position="1"/>
        <end position="22"/>
    </location>
</feature>
<comment type="caution">
    <text evidence="9">The sequence shown here is derived from an EMBL/GenBank/DDBJ whole genome shotgun (WGS) entry which is preliminary data.</text>
</comment>
<dbReference type="Proteomes" id="UP001168694">
    <property type="component" value="Unassembled WGS sequence"/>
</dbReference>
<dbReference type="InterPro" id="IPR032694">
    <property type="entry name" value="CopC/D"/>
</dbReference>
<name>A0ABT8E7G0_9BACL</name>
<dbReference type="EMBL" id="JAUHLN010000002">
    <property type="protein sequence ID" value="MDN4073824.1"/>
    <property type="molecule type" value="Genomic_DNA"/>
</dbReference>
<dbReference type="Pfam" id="PF04234">
    <property type="entry name" value="CopC"/>
    <property type="match status" value="1"/>
</dbReference>
<dbReference type="RefSeq" id="WP_290399920.1">
    <property type="nucleotide sequence ID" value="NZ_JAUHLN010000002.1"/>
</dbReference>
<accession>A0ABT8E7G0</accession>
<feature type="chain" id="PRO_5045723222" evidence="7">
    <location>
        <begin position="23"/>
        <end position="176"/>
    </location>
</feature>
<evidence type="ECO:0000313" key="9">
    <source>
        <dbReference type="EMBL" id="MDN4073824.1"/>
    </source>
</evidence>
<evidence type="ECO:0000256" key="5">
    <source>
        <dbReference type="SAM" id="MobiDB-lite"/>
    </source>
</evidence>
<dbReference type="PANTHER" id="PTHR34820:SF4">
    <property type="entry name" value="INNER MEMBRANE PROTEIN YEBZ"/>
    <property type="match status" value="1"/>
</dbReference>